<evidence type="ECO:0000313" key="3">
    <source>
        <dbReference type="Proteomes" id="UP000249852"/>
    </source>
</evidence>
<dbReference type="Proteomes" id="UP000249852">
    <property type="component" value="Unassembled WGS sequence"/>
</dbReference>
<name>A0ABX9DN51_9BACT</name>
<proteinExistence type="predicted"/>
<gene>
    <name evidence="2" type="ORF">BC673_13122</name>
</gene>
<keyword evidence="3" id="KW-1185">Reference proteome</keyword>
<dbReference type="RefSeq" id="WP_006045508.1">
    <property type="nucleotide sequence ID" value="NZ_QLTQ01000031.1"/>
</dbReference>
<protein>
    <submittedName>
        <fullName evidence="2">Uncharacterized protein (TIGR02391 family)</fullName>
    </submittedName>
</protein>
<evidence type="ECO:0000259" key="1">
    <source>
        <dbReference type="Pfam" id="PF09509"/>
    </source>
</evidence>
<dbReference type="InterPro" id="IPR012654">
    <property type="entry name" value="CHP02391"/>
</dbReference>
<organism evidence="2 3">
    <name type="scientific">Prevotella pallens</name>
    <dbReference type="NCBI Taxonomy" id="60133"/>
    <lineage>
        <taxon>Bacteria</taxon>
        <taxon>Pseudomonadati</taxon>
        <taxon>Bacteroidota</taxon>
        <taxon>Bacteroidia</taxon>
        <taxon>Bacteroidales</taxon>
        <taxon>Prevotellaceae</taxon>
        <taxon>Prevotella</taxon>
    </lineage>
</organism>
<sequence length="270" mass="30884">MAILRKCFPVNVIEMIANILGDTDKGLTGSEIHRLLLQANIEDKTQEGVMVAKRKNLFNSLASEQNKNKCSNNILRFIGYALAPSRYIKNEEEFERIRSEVNQQLAFVGYELAESGKFREIAVASTISDVQIKANNLKQEVEQRKGHSEIIKYCKAELLVNNYFHAVLEANKGLFQRIRDLSGMKTDGNKLIEEVFSKNPILIINNFQTSSEKNEHEGFCSLLKGLCSMFRNPTAHEPKVDWEISEQDALEILGIISYCHRRLDNYQKIR</sequence>
<dbReference type="Pfam" id="PF09509">
    <property type="entry name" value="Hypoth_Ymh"/>
    <property type="match status" value="1"/>
</dbReference>
<comment type="caution">
    <text evidence="2">The sequence shown here is derived from an EMBL/GenBank/DDBJ whole genome shotgun (WGS) entry which is preliminary data.</text>
</comment>
<accession>A0ABX9DN51</accession>
<evidence type="ECO:0000313" key="2">
    <source>
        <dbReference type="EMBL" id="RAS42172.1"/>
    </source>
</evidence>
<dbReference type="NCBIfam" id="TIGR02391">
    <property type="entry name" value="hypoth_ymh"/>
    <property type="match status" value="1"/>
</dbReference>
<feature type="domain" description="Conserved hypothetical protein CHP02391" evidence="1">
    <location>
        <begin position="145"/>
        <end position="263"/>
    </location>
</feature>
<reference evidence="2 3" key="1">
    <citation type="submission" date="2018-06" db="EMBL/GenBank/DDBJ databases">
        <title>Genomic Encyclopedia of Archaeal and Bacterial Type Strains, Phase II (KMG-II): from individual species to whole genera.</title>
        <authorList>
            <person name="Goeker M."/>
        </authorList>
    </citation>
    <scope>NUCLEOTIDE SEQUENCE [LARGE SCALE GENOMIC DNA]</scope>
    <source>
        <strain evidence="2 3">DSM 18710</strain>
    </source>
</reference>
<dbReference type="EMBL" id="QLTQ01000031">
    <property type="protein sequence ID" value="RAS42172.1"/>
    <property type="molecule type" value="Genomic_DNA"/>
</dbReference>